<keyword evidence="3" id="KW-1003">Cell membrane</keyword>
<sequence length="413" mass="43897">MTTVTIVFLITYLVMALGRLPGTRINRTGIALIGAMVLLGGGIVPLQNVEKLVELPVLLTLFSLMIIGAHLQHAQAFSVFTARMTHPQVSPKRMLLVSLALSSGFSLVLVNDIVVFALAPLLCEICAAKKINPKPHLLGLAFAANAGSSASLIGNPQNILLADVGQLSLINYALFAGLPALTTVVIIYAVLQWVYRDALVPTPDKQNTFSNSHAVDRFTTILSLGALVVVVGGFIVAPGHGYQVALTAAAGLSILGRMHTATLLKDVDINLLIMMTGLFIVTGAFANAPAVTELVASFSEAGWLPTTQWSAALFSLLSSNTIGNVPAVMLLLKLVDTLPQIVFQWLALFTTLAGNLLITGSLANIITAERAAQQRVFLTFNDFARVGIPITLLSMAAAYLWLWLFSSSITTLV</sequence>
<dbReference type="PANTHER" id="PTHR43302">
    <property type="entry name" value="TRANSPORTER ARSB-RELATED"/>
    <property type="match status" value="1"/>
</dbReference>
<feature type="transmembrane region" description="Helical" evidence="7">
    <location>
        <begin position="271"/>
        <end position="291"/>
    </location>
</feature>
<dbReference type="Proteomes" id="UP000286680">
    <property type="component" value="Unassembled WGS sequence"/>
</dbReference>
<name>A0AA94EEW1_9GAMM</name>
<feature type="transmembrane region" description="Helical" evidence="7">
    <location>
        <begin position="386"/>
        <end position="405"/>
    </location>
</feature>
<evidence type="ECO:0000256" key="3">
    <source>
        <dbReference type="ARBA" id="ARBA00022475"/>
    </source>
</evidence>
<dbReference type="RefSeq" id="WP_105306715.1">
    <property type="nucleotide sequence ID" value="NZ_PIPS01000002.1"/>
</dbReference>
<dbReference type="EMBL" id="PIPS01000002">
    <property type="protein sequence ID" value="RUO43232.1"/>
    <property type="molecule type" value="Genomic_DNA"/>
</dbReference>
<feature type="transmembrane region" description="Helical" evidence="7">
    <location>
        <begin position="28"/>
        <end position="46"/>
    </location>
</feature>
<comment type="subcellular location">
    <subcellularLocation>
        <location evidence="1">Cell membrane</location>
        <topology evidence="1">Multi-pass membrane protein</topology>
    </subcellularLocation>
</comment>
<evidence type="ECO:0000313" key="9">
    <source>
        <dbReference type="EMBL" id="RUO43232.1"/>
    </source>
</evidence>
<feature type="transmembrane region" description="Helical" evidence="7">
    <location>
        <begin position="135"/>
        <end position="153"/>
    </location>
</feature>
<keyword evidence="2" id="KW-0813">Transport</keyword>
<feature type="transmembrane region" description="Helical" evidence="7">
    <location>
        <begin position="53"/>
        <end position="74"/>
    </location>
</feature>
<comment type="caution">
    <text evidence="9">The sequence shown here is derived from an EMBL/GenBank/DDBJ whole genome shotgun (WGS) entry which is preliminary data.</text>
</comment>
<organism evidence="9 10">
    <name type="scientific">Idiomarina aquatica</name>
    <dbReference type="NCBI Taxonomy" id="1327752"/>
    <lineage>
        <taxon>Bacteria</taxon>
        <taxon>Pseudomonadati</taxon>
        <taxon>Pseudomonadota</taxon>
        <taxon>Gammaproteobacteria</taxon>
        <taxon>Alteromonadales</taxon>
        <taxon>Idiomarinaceae</taxon>
        <taxon>Idiomarina</taxon>
    </lineage>
</organism>
<evidence type="ECO:0000256" key="5">
    <source>
        <dbReference type="ARBA" id="ARBA00022989"/>
    </source>
</evidence>
<evidence type="ECO:0000256" key="2">
    <source>
        <dbReference type="ARBA" id="ARBA00022448"/>
    </source>
</evidence>
<evidence type="ECO:0000256" key="1">
    <source>
        <dbReference type="ARBA" id="ARBA00004651"/>
    </source>
</evidence>
<evidence type="ECO:0000259" key="8">
    <source>
        <dbReference type="Pfam" id="PF03600"/>
    </source>
</evidence>
<evidence type="ECO:0000256" key="7">
    <source>
        <dbReference type="SAM" id="Phobius"/>
    </source>
</evidence>
<evidence type="ECO:0000256" key="4">
    <source>
        <dbReference type="ARBA" id="ARBA00022692"/>
    </source>
</evidence>
<dbReference type="GO" id="GO:0005886">
    <property type="term" value="C:plasma membrane"/>
    <property type="evidence" value="ECO:0007669"/>
    <property type="project" value="UniProtKB-SubCell"/>
</dbReference>
<feature type="transmembrane region" description="Helical" evidence="7">
    <location>
        <begin position="94"/>
        <end position="123"/>
    </location>
</feature>
<keyword evidence="5 7" id="KW-1133">Transmembrane helix</keyword>
<dbReference type="InterPro" id="IPR004680">
    <property type="entry name" value="Cit_transptr-like_dom"/>
</dbReference>
<keyword evidence="10" id="KW-1185">Reference proteome</keyword>
<accession>A0AA94EEW1</accession>
<gene>
    <name evidence="9" type="ORF">CWE23_07690</name>
</gene>
<dbReference type="AlphaFoldDB" id="A0AA94EEW1"/>
<reference evidence="10" key="1">
    <citation type="journal article" date="2018" name="Front. Microbiol.">
        <title>Genome-Based Analysis Reveals the Taxonomy and Diversity of the Family Idiomarinaceae.</title>
        <authorList>
            <person name="Liu Y."/>
            <person name="Lai Q."/>
            <person name="Shao Z."/>
        </authorList>
    </citation>
    <scope>NUCLEOTIDE SEQUENCE [LARGE SCALE GENOMIC DNA]</scope>
    <source>
        <strain evidence="10">SN-14</strain>
    </source>
</reference>
<keyword evidence="4 7" id="KW-0812">Transmembrane</keyword>
<feature type="domain" description="Citrate transporter-like" evidence="8">
    <location>
        <begin position="19"/>
        <end position="352"/>
    </location>
</feature>
<keyword evidence="6 7" id="KW-0472">Membrane</keyword>
<evidence type="ECO:0000313" key="10">
    <source>
        <dbReference type="Proteomes" id="UP000286680"/>
    </source>
</evidence>
<proteinExistence type="predicted"/>
<protein>
    <submittedName>
        <fullName evidence="9">Anion transporter</fullName>
    </submittedName>
</protein>
<feature type="transmembrane region" description="Helical" evidence="7">
    <location>
        <begin position="215"/>
        <end position="236"/>
    </location>
</feature>
<feature type="transmembrane region" description="Helical" evidence="7">
    <location>
        <begin position="173"/>
        <end position="195"/>
    </location>
</feature>
<dbReference type="PANTHER" id="PTHR43302:SF5">
    <property type="entry name" value="TRANSPORTER ARSB-RELATED"/>
    <property type="match status" value="1"/>
</dbReference>
<evidence type="ECO:0000256" key="6">
    <source>
        <dbReference type="ARBA" id="ARBA00023136"/>
    </source>
</evidence>
<dbReference type="GO" id="GO:0055085">
    <property type="term" value="P:transmembrane transport"/>
    <property type="evidence" value="ECO:0007669"/>
    <property type="project" value="InterPro"/>
</dbReference>
<feature type="transmembrane region" description="Helical" evidence="7">
    <location>
        <begin position="344"/>
        <end position="366"/>
    </location>
</feature>
<dbReference type="Pfam" id="PF03600">
    <property type="entry name" value="CitMHS"/>
    <property type="match status" value="1"/>
</dbReference>